<comment type="caution">
    <text evidence="1">The sequence shown here is derived from an EMBL/GenBank/DDBJ whole genome shotgun (WGS) entry which is preliminary data.</text>
</comment>
<organism evidence="1 2">
    <name type="scientific">Brachionus plicatilis</name>
    <name type="common">Marine rotifer</name>
    <name type="synonym">Brachionus muelleri</name>
    <dbReference type="NCBI Taxonomy" id="10195"/>
    <lineage>
        <taxon>Eukaryota</taxon>
        <taxon>Metazoa</taxon>
        <taxon>Spiralia</taxon>
        <taxon>Gnathifera</taxon>
        <taxon>Rotifera</taxon>
        <taxon>Eurotatoria</taxon>
        <taxon>Monogononta</taxon>
        <taxon>Pseudotrocha</taxon>
        <taxon>Ploima</taxon>
        <taxon>Brachionidae</taxon>
        <taxon>Brachionus</taxon>
    </lineage>
</organism>
<evidence type="ECO:0000313" key="2">
    <source>
        <dbReference type="Proteomes" id="UP000276133"/>
    </source>
</evidence>
<name>A0A3M7RX95_BRAPC</name>
<keyword evidence="2" id="KW-1185">Reference proteome</keyword>
<reference evidence="1 2" key="1">
    <citation type="journal article" date="2018" name="Sci. Rep.">
        <title>Genomic signatures of local adaptation to the degree of environmental predictability in rotifers.</title>
        <authorList>
            <person name="Franch-Gras L."/>
            <person name="Hahn C."/>
            <person name="Garcia-Roger E.M."/>
            <person name="Carmona M.J."/>
            <person name="Serra M."/>
            <person name="Gomez A."/>
        </authorList>
    </citation>
    <scope>NUCLEOTIDE SEQUENCE [LARGE SCALE GENOMIC DNA]</scope>
    <source>
        <strain evidence="1">HYR1</strain>
    </source>
</reference>
<dbReference type="Proteomes" id="UP000276133">
    <property type="component" value="Unassembled WGS sequence"/>
</dbReference>
<dbReference type="AlphaFoldDB" id="A0A3M7RX95"/>
<evidence type="ECO:0000313" key="1">
    <source>
        <dbReference type="EMBL" id="RNA28181.1"/>
    </source>
</evidence>
<sequence>MKMLSNKIKCLCKKKLNIFTKILVQQFVVQFVILVVSPNKGLSTDSSNELFGIFTILKF</sequence>
<accession>A0A3M7RX95</accession>
<gene>
    <name evidence="1" type="ORF">BpHYR1_031076</name>
</gene>
<protein>
    <submittedName>
        <fullName evidence="1">Uncharacterized protein</fullName>
    </submittedName>
</protein>
<proteinExistence type="predicted"/>
<dbReference type="EMBL" id="REGN01002425">
    <property type="protein sequence ID" value="RNA28181.1"/>
    <property type="molecule type" value="Genomic_DNA"/>
</dbReference>